<dbReference type="PROSITE" id="PS51257">
    <property type="entry name" value="PROKAR_LIPOPROTEIN"/>
    <property type="match status" value="1"/>
</dbReference>
<dbReference type="Gene3D" id="3.90.1010.20">
    <property type="match status" value="1"/>
</dbReference>
<protein>
    <recommendedName>
        <fullName evidence="5">Urocanate reductase</fullName>
        <ecNumber evidence="5">1.3.99.33</ecNumber>
    </recommendedName>
</protein>
<dbReference type="Gene3D" id="3.90.700.10">
    <property type="entry name" value="Succinate dehydrogenase/fumarate reductase flavoprotein, catalytic domain"/>
    <property type="match status" value="1"/>
</dbReference>
<evidence type="ECO:0000256" key="1">
    <source>
        <dbReference type="ARBA" id="ARBA00008040"/>
    </source>
</evidence>
<dbReference type="Gene3D" id="3.50.50.60">
    <property type="entry name" value="FAD/NAD(P)-binding domain"/>
    <property type="match status" value="2"/>
</dbReference>
<dbReference type="InterPro" id="IPR007329">
    <property type="entry name" value="FMN-bd"/>
</dbReference>
<dbReference type="PANTHER" id="PTHR43400:SF7">
    <property type="entry name" value="FAD-DEPENDENT OXIDOREDUCTASE 2 FAD BINDING DOMAIN-CONTAINING PROTEIN"/>
    <property type="match status" value="1"/>
</dbReference>
<evidence type="ECO:0000256" key="5">
    <source>
        <dbReference type="RuleBase" id="RU366062"/>
    </source>
</evidence>
<comment type="cofactor">
    <cofactor evidence="5">
        <name>FMN</name>
        <dbReference type="ChEBI" id="CHEBI:58210"/>
    </cofactor>
    <text evidence="5">Binds 1 or 2 FMN covalently per subunit.</text>
</comment>
<dbReference type="Pfam" id="PF04205">
    <property type="entry name" value="FMN_bind"/>
    <property type="match status" value="1"/>
</dbReference>
<organism evidence="7 8">
    <name type="scientific">Turicimonas muris</name>
    <dbReference type="NCBI Taxonomy" id="1796652"/>
    <lineage>
        <taxon>Bacteria</taxon>
        <taxon>Pseudomonadati</taxon>
        <taxon>Pseudomonadota</taxon>
        <taxon>Betaproteobacteria</taxon>
        <taxon>Burkholderiales</taxon>
        <taxon>Sutterellaceae</taxon>
        <taxon>Turicimonas</taxon>
    </lineage>
</organism>
<dbReference type="SUPFAM" id="SSF51905">
    <property type="entry name" value="FAD/NAD(P)-binding domain"/>
    <property type="match status" value="1"/>
</dbReference>
<evidence type="ECO:0000256" key="3">
    <source>
        <dbReference type="ARBA" id="ARBA00022827"/>
    </source>
</evidence>
<feature type="signal peptide" evidence="5">
    <location>
        <begin position="1"/>
        <end position="22"/>
    </location>
</feature>
<dbReference type="GeneID" id="78362392"/>
<comment type="caution">
    <text evidence="7">The sequence shown here is derived from an EMBL/GenBank/DDBJ whole genome shotgun (WGS) entry which is preliminary data.</text>
</comment>
<name>A0A227KPX8_9BURK</name>
<comment type="cofactor">
    <cofactor evidence="5">
        <name>FAD</name>
        <dbReference type="ChEBI" id="CHEBI:57692"/>
    </cofactor>
    <text evidence="5">Binds 1 FAD per subunit.</text>
</comment>
<comment type="similarity">
    <text evidence="1 5">Belongs to the FAD-dependent oxidoreductase 2 family. FRD/SDH subfamily.</text>
</comment>
<evidence type="ECO:0000256" key="2">
    <source>
        <dbReference type="ARBA" id="ARBA00022630"/>
    </source>
</evidence>
<dbReference type="SUPFAM" id="SSF56425">
    <property type="entry name" value="Succinate dehydrogenase/fumarate reductase flavoprotein, catalytic domain"/>
    <property type="match status" value="1"/>
</dbReference>
<keyword evidence="4 5" id="KW-0560">Oxidoreductase</keyword>
<dbReference type="Pfam" id="PF00890">
    <property type="entry name" value="FAD_binding_2"/>
    <property type="match status" value="2"/>
</dbReference>
<keyword evidence="5" id="KW-0732">Signal</keyword>
<evidence type="ECO:0000313" key="8">
    <source>
        <dbReference type="Proteomes" id="UP000214610"/>
    </source>
</evidence>
<reference evidence="8" key="1">
    <citation type="submission" date="2017-05" db="EMBL/GenBank/DDBJ databases">
        <title>Improved OligoMM genomes.</title>
        <authorList>
            <person name="Garzetti D."/>
        </authorList>
    </citation>
    <scope>NUCLEOTIDE SEQUENCE [LARGE SCALE GENOMIC DNA]</scope>
    <source>
        <strain evidence="8">YL45</strain>
    </source>
</reference>
<evidence type="ECO:0000259" key="6">
    <source>
        <dbReference type="SMART" id="SM00900"/>
    </source>
</evidence>
<dbReference type="InterPro" id="IPR003953">
    <property type="entry name" value="FAD-dep_OxRdtase_2_FAD-bd"/>
</dbReference>
<dbReference type="Proteomes" id="UP000214610">
    <property type="component" value="Unassembled WGS sequence"/>
</dbReference>
<dbReference type="GO" id="GO:0016491">
    <property type="term" value="F:oxidoreductase activity"/>
    <property type="evidence" value="ECO:0007669"/>
    <property type="project" value="UniProtKB-KW"/>
</dbReference>
<gene>
    <name evidence="7" type="ORF">ADH67_04135</name>
</gene>
<comment type="catalytic activity">
    <reaction evidence="5">
        <text>dihydrourocanate + A = urocanate + AH2</text>
        <dbReference type="Rhea" id="RHEA:36059"/>
        <dbReference type="ChEBI" id="CHEBI:13193"/>
        <dbReference type="ChEBI" id="CHEBI:17499"/>
        <dbReference type="ChEBI" id="CHEBI:27247"/>
        <dbReference type="ChEBI" id="CHEBI:72991"/>
        <dbReference type="EC" id="1.3.99.33"/>
    </reaction>
</comment>
<feature type="chain" id="PRO_5022268720" description="Urocanate reductase" evidence="5">
    <location>
        <begin position="23"/>
        <end position="630"/>
    </location>
</feature>
<proteinExistence type="inferred from homology"/>
<dbReference type="EC" id="1.3.99.33" evidence="5"/>
<dbReference type="AlphaFoldDB" id="A0A227KPX8"/>
<dbReference type="PANTHER" id="PTHR43400">
    <property type="entry name" value="FUMARATE REDUCTASE"/>
    <property type="match status" value="1"/>
</dbReference>
<dbReference type="RefSeq" id="WP_066594622.1">
    <property type="nucleotide sequence ID" value="NZ_CAJTBZ010000016.1"/>
</dbReference>
<dbReference type="EMBL" id="NHMP01000002">
    <property type="protein sequence ID" value="OXE50199.1"/>
    <property type="molecule type" value="Genomic_DNA"/>
</dbReference>
<accession>A0A227KPX8</accession>
<keyword evidence="8" id="KW-1185">Reference proteome</keyword>
<evidence type="ECO:0000313" key="7">
    <source>
        <dbReference type="EMBL" id="OXE50199.1"/>
    </source>
</evidence>
<dbReference type="InterPro" id="IPR010960">
    <property type="entry name" value="Flavocytochrome_c"/>
</dbReference>
<dbReference type="SMART" id="SM00900">
    <property type="entry name" value="FMN_bind"/>
    <property type="match status" value="1"/>
</dbReference>
<dbReference type="InterPro" id="IPR050315">
    <property type="entry name" value="FAD-oxidoreductase_2"/>
</dbReference>
<dbReference type="GO" id="GO:0010181">
    <property type="term" value="F:FMN binding"/>
    <property type="evidence" value="ECO:0007669"/>
    <property type="project" value="InterPro"/>
</dbReference>
<feature type="domain" description="FMN-binding" evidence="6">
    <location>
        <begin position="33"/>
        <end position="107"/>
    </location>
</feature>
<keyword evidence="3 5" id="KW-0274">FAD</keyword>
<dbReference type="GO" id="GO:0016020">
    <property type="term" value="C:membrane"/>
    <property type="evidence" value="ECO:0007669"/>
    <property type="project" value="InterPro"/>
</dbReference>
<evidence type="ECO:0000256" key="4">
    <source>
        <dbReference type="ARBA" id="ARBA00023002"/>
    </source>
</evidence>
<keyword evidence="2 5" id="KW-0285">Flavoprotein</keyword>
<dbReference type="InterPro" id="IPR027477">
    <property type="entry name" value="Succ_DH/fumarate_Rdtase_cat_sf"/>
</dbReference>
<sequence>MIKPFAVFTLSAFALACTSALAATGTYQGKALGHNAEVEVAVTLDNDKITNVQILKNFETPAVSELPKKVIPQMIVDNQSLKVDRISGATFSSMAILNAVKDALKKAGVDPQKYMQGSRIAYKVSVPTKTDSDVVVVGGGGAGLSAAVAAARKGAKVVLIEKMSFLGGNTVLAGGALNASDPALEAKQKMSAGQRKMVEDLLKEEPKNEQQAKLLASLKKQWDEAIKKDPDILFDCPELHALQTYKAGDYVADLALIDKLSKLAPATVERLDKMGLKWNDFSSQYVGAIWPRCHDAANYTSGQGYIDTFRHTIEKEKLPVTILLQTKADELIKKDGRVVGVKATGPNGEKVTLNAKKGVIMTSGGFGANVEMRQKYDKLWGGKLGKNIGTTNSRAITGEGILMAEKAGAGLVDMGYIQLLPVTDPENGTVSGICQGTAIYVNTEGKRFVNEMGRRDELSKAALAQPGGVFYRMCTVKNARINKDGLTTLGIPVETFLKSGKVIRGENVEDLASKIKVDPKVLKATFDKFNDFCRSQGEDKEFGRPSCAPNIPMYEGPYYAELRTPSVHHTMGGVRINTNAQVLDTAGKPIPGLFAAGEVTGGIHGTNRVGGNAIADALTYGNVAGESAVK</sequence>
<dbReference type="InterPro" id="IPR036188">
    <property type="entry name" value="FAD/NAD-bd_sf"/>
</dbReference>
<dbReference type="NCBIfam" id="TIGR01813">
    <property type="entry name" value="flavo_cyto_c"/>
    <property type="match status" value="1"/>
</dbReference>